<dbReference type="SUPFAM" id="SSF51905">
    <property type="entry name" value="FAD/NAD(P)-binding domain"/>
    <property type="match status" value="1"/>
</dbReference>
<dbReference type="Pfam" id="PF07992">
    <property type="entry name" value="Pyr_redox_2"/>
    <property type="match status" value="1"/>
</dbReference>
<dbReference type="SUPFAM" id="SSF55424">
    <property type="entry name" value="FAD/NAD-linked reductases, dimerisation (C-terminal) domain"/>
    <property type="match status" value="1"/>
</dbReference>
<dbReference type="AlphaFoldDB" id="A0A1V9Y810"/>
<comment type="similarity">
    <text evidence="2">Belongs to the class-I pyridine nucleotide-disulfide oxidoreductase family.</text>
</comment>
<accession>A0A1V9Y810</accession>
<evidence type="ECO:0000256" key="5">
    <source>
        <dbReference type="ARBA" id="ARBA00022827"/>
    </source>
</evidence>
<evidence type="ECO:0000256" key="1">
    <source>
        <dbReference type="ARBA" id="ARBA00001974"/>
    </source>
</evidence>
<keyword evidence="8" id="KW-0676">Redox-active center</keyword>
<dbReference type="InterPro" id="IPR036188">
    <property type="entry name" value="FAD/NAD-bd_sf"/>
</dbReference>
<dbReference type="GO" id="GO:0006749">
    <property type="term" value="P:glutathione metabolic process"/>
    <property type="evidence" value="ECO:0007669"/>
    <property type="project" value="TreeGrafter"/>
</dbReference>
<gene>
    <name evidence="11" type="ORF">THRCLA_11358</name>
</gene>
<dbReference type="EC" id="1.8.1.7" evidence="3"/>
<dbReference type="InterPro" id="IPR023753">
    <property type="entry name" value="FAD/NAD-binding_dom"/>
</dbReference>
<evidence type="ECO:0000259" key="9">
    <source>
        <dbReference type="Pfam" id="PF02852"/>
    </source>
</evidence>
<dbReference type="InterPro" id="IPR016156">
    <property type="entry name" value="FAD/NAD-linked_Rdtase_dimer_sf"/>
</dbReference>
<name>A0A1V9Y810_9STRA</name>
<feature type="domain" description="Pyridine nucleotide-disulphide oxidoreductase dimerisation" evidence="9">
    <location>
        <begin position="111"/>
        <end position="221"/>
    </location>
</feature>
<comment type="cofactor">
    <cofactor evidence="1">
        <name>FAD</name>
        <dbReference type="ChEBI" id="CHEBI:57692"/>
    </cofactor>
</comment>
<evidence type="ECO:0000256" key="4">
    <source>
        <dbReference type="ARBA" id="ARBA00022630"/>
    </source>
</evidence>
<keyword evidence="12" id="KW-1185">Reference proteome</keyword>
<dbReference type="GO" id="GO:0034599">
    <property type="term" value="P:cellular response to oxidative stress"/>
    <property type="evidence" value="ECO:0007669"/>
    <property type="project" value="TreeGrafter"/>
</dbReference>
<evidence type="ECO:0000259" key="10">
    <source>
        <dbReference type="Pfam" id="PF07992"/>
    </source>
</evidence>
<evidence type="ECO:0000256" key="8">
    <source>
        <dbReference type="ARBA" id="ARBA00023284"/>
    </source>
</evidence>
<evidence type="ECO:0000256" key="6">
    <source>
        <dbReference type="ARBA" id="ARBA00023002"/>
    </source>
</evidence>
<dbReference type="Gene3D" id="3.30.390.30">
    <property type="match status" value="1"/>
</dbReference>
<feature type="non-terminal residue" evidence="11">
    <location>
        <position position="1"/>
    </location>
</feature>
<dbReference type="GO" id="GO:0004362">
    <property type="term" value="F:glutathione-disulfide reductase (NADPH) activity"/>
    <property type="evidence" value="ECO:0007669"/>
    <property type="project" value="UniProtKB-EC"/>
</dbReference>
<keyword evidence="6" id="KW-0560">Oxidoreductase</keyword>
<keyword evidence="5" id="KW-0274">FAD</keyword>
<keyword evidence="7" id="KW-1015">Disulfide bond</keyword>
<evidence type="ECO:0000256" key="7">
    <source>
        <dbReference type="ARBA" id="ARBA00023157"/>
    </source>
</evidence>
<evidence type="ECO:0000313" key="12">
    <source>
        <dbReference type="Proteomes" id="UP000243217"/>
    </source>
</evidence>
<keyword evidence="4" id="KW-0285">Flavoprotein</keyword>
<dbReference type="PRINTS" id="PR00411">
    <property type="entry name" value="PNDRDTASEI"/>
</dbReference>
<dbReference type="Gene3D" id="3.50.50.60">
    <property type="entry name" value="FAD/NAD(P)-binding domain"/>
    <property type="match status" value="1"/>
</dbReference>
<dbReference type="Pfam" id="PF02852">
    <property type="entry name" value="Pyr_redox_dim"/>
    <property type="match status" value="1"/>
</dbReference>
<dbReference type="GO" id="GO:0050660">
    <property type="term" value="F:flavin adenine dinucleotide binding"/>
    <property type="evidence" value="ECO:0007669"/>
    <property type="project" value="InterPro"/>
</dbReference>
<dbReference type="GO" id="GO:0005739">
    <property type="term" value="C:mitochondrion"/>
    <property type="evidence" value="ECO:0007669"/>
    <property type="project" value="TreeGrafter"/>
</dbReference>
<dbReference type="InterPro" id="IPR004099">
    <property type="entry name" value="Pyr_nucl-diS_OxRdtase_dimer"/>
</dbReference>
<dbReference type="OrthoDB" id="5956163at2759"/>
<evidence type="ECO:0000256" key="3">
    <source>
        <dbReference type="ARBA" id="ARBA00012607"/>
    </source>
</evidence>
<evidence type="ECO:0000256" key="2">
    <source>
        <dbReference type="ARBA" id="ARBA00007532"/>
    </source>
</evidence>
<dbReference type="EMBL" id="JNBS01004886">
    <property type="protein sequence ID" value="OQR81843.1"/>
    <property type="molecule type" value="Genomic_DNA"/>
</dbReference>
<dbReference type="Proteomes" id="UP000243217">
    <property type="component" value="Unassembled WGS sequence"/>
</dbReference>
<reference evidence="11 12" key="1">
    <citation type="journal article" date="2014" name="Genome Biol. Evol.">
        <title>The secreted proteins of Achlya hypogyna and Thraustotheca clavata identify the ancestral oomycete secretome and reveal gene acquisitions by horizontal gene transfer.</title>
        <authorList>
            <person name="Misner I."/>
            <person name="Blouin N."/>
            <person name="Leonard G."/>
            <person name="Richards T.A."/>
            <person name="Lane C.E."/>
        </authorList>
    </citation>
    <scope>NUCLEOTIDE SEQUENCE [LARGE SCALE GENOMIC DNA]</scope>
    <source>
        <strain evidence="11 12">ATCC 34112</strain>
    </source>
</reference>
<dbReference type="InterPro" id="IPR046952">
    <property type="entry name" value="GSHR/TRXR-like"/>
</dbReference>
<dbReference type="PANTHER" id="PTHR42737">
    <property type="entry name" value="GLUTATHIONE REDUCTASE"/>
    <property type="match status" value="1"/>
</dbReference>
<sequence length="249" mass="27039">ITRDDDGRFTIDANVNGSPESFSGFETVLFAIGRTPRTYDLGLDTTDIELSKNNFIVVDKQENTSVPNVYAVGDATTTGWELTPVAIAAGRRLADRLFGNEPNACVHYHQIPTVVFSHPPIGMIGLTEPQAIAQYGQDNVKVYTSTFSNMFFSMSEEKQETAMKLVCIGQEETVVGVHVAGLGADEMIQGFGVAVKMGAYKSDFDNIVAIHPTASEELVTMHEWGKIKDVITLTHGTARPPPTLNNSAL</sequence>
<dbReference type="FunFam" id="3.30.390.30:FF:000003">
    <property type="entry name" value="Glutathione reductase"/>
    <property type="match status" value="1"/>
</dbReference>
<evidence type="ECO:0000313" key="11">
    <source>
        <dbReference type="EMBL" id="OQR81843.1"/>
    </source>
</evidence>
<dbReference type="STRING" id="74557.A0A1V9Y810"/>
<comment type="caution">
    <text evidence="11">The sequence shown here is derived from an EMBL/GenBank/DDBJ whole genome shotgun (WGS) entry which is preliminary data.</text>
</comment>
<dbReference type="PRINTS" id="PR00368">
    <property type="entry name" value="FADPNR"/>
</dbReference>
<proteinExistence type="inferred from homology"/>
<feature type="domain" description="FAD/NAD(P)-binding" evidence="10">
    <location>
        <begin position="25"/>
        <end position="90"/>
    </location>
</feature>
<protein>
    <recommendedName>
        <fullName evidence="3">glutathione-disulfide reductase</fullName>
        <ecNumber evidence="3">1.8.1.7</ecNumber>
    </recommendedName>
</protein>
<organism evidence="11 12">
    <name type="scientific">Thraustotheca clavata</name>
    <dbReference type="NCBI Taxonomy" id="74557"/>
    <lineage>
        <taxon>Eukaryota</taxon>
        <taxon>Sar</taxon>
        <taxon>Stramenopiles</taxon>
        <taxon>Oomycota</taxon>
        <taxon>Saprolegniomycetes</taxon>
        <taxon>Saprolegniales</taxon>
        <taxon>Achlyaceae</taxon>
        <taxon>Thraustotheca</taxon>
    </lineage>
</organism>
<dbReference type="GO" id="GO:0005829">
    <property type="term" value="C:cytosol"/>
    <property type="evidence" value="ECO:0007669"/>
    <property type="project" value="TreeGrafter"/>
</dbReference>
<dbReference type="PANTHER" id="PTHR42737:SF2">
    <property type="entry name" value="GLUTATHIONE REDUCTASE"/>
    <property type="match status" value="1"/>
</dbReference>
<dbReference type="GO" id="GO:0045454">
    <property type="term" value="P:cell redox homeostasis"/>
    <property type="evidence" value="ECO:0007669"/>
    <property type="project" value="InterPro"/>
</dbReference>